<accession>A0ABP7UUJ4</accession>
<reference evidence="2" key="1">
    <citation type="journal article" date="2019" name="Int. J. Syst. Evol. Microbiol.">
        <title>The Global Catalogue of Microorganisms (GCM) 10K type strain sequencing project: providing services to taxonomists for standard genome sequencing and annotation.</title>
        <authorList>
            <consortium name="The Broad Institute Genomics Platform"/>
            <consortium name="The Broad Institute Genome Sequencing Center for Infectious Disease"/>
            <person name="Wu L."/>
            <person name="Ma J."/>
        </authorList>
    </citation>
    <scope>NUCLEOTIDE SEQUENCE [LARGE SCALE GENOMIC DNA]</scope>
    <source>
        <strain evidence="2">JCM 17068</strain>
    </source>
</reference>
<gene>
    <name evidence="1" type="ORF">GCM10022388_19240</name>
</gene>
<dbReference type="EMBL" id="BAABCS010000018">
    <property type="protein sequence ID" value="GAA4053076.1"/>
    <property type="molecule type" value="Genomic_DNA"/>
</dbReference>
<evidence type="ECO:0000313" key="1">
    <source>
        <dbReference type="EMBL" id="GAA4053076.1"/>
    </source>
</evidence>
<sequence>MATIKVTKASSVQSIKSQFTKEFSCNIRIYNGNKFADDKMKISDLSKTDNPGGDLELGARSRVENVEKYFNETFGIKVQISNADDTKLAGNELTLTQAGKL</sequence>
<protein>
    <submittedName>
        <fullName evidence="1">Uncharacterized protein</fullName>
    </submittedName>
</protein>
<organism evidence="1 2">
    <name type="scientific">Flavobacterium chungnamense</name>
    <dbReference type="NCBI Taxonomy" id="706182"/>
    <lineage>
        <taxon>Bacteria</taxon>
        <taxon>Pseudomonadati</taxon>
        <taxon>Bacteroidota</taxon>
        <taxon>Flavobacteriia</taxon>
        <taxon>Flavobacteriales</taxon>
        <taxon>Flavobacteriaceae</taxon>
        <taxon>Flavobacterium</taxon>
    </lineage>
</organism>
<evidence type="ECO:0000313" key="2">
    <source>
        <dbReference type="Proteomes" id="UP001500426"/>
    </source>
</evidence>
<name>A0ABP7UUJ4_9FLAO</name>
<keyword evidence="2" id="KW-1185">Reference proteome</keyword>
<dbReference type="Proteomes" id="UP001500426">
    <property type="component" value="Unassembled WGS sequence"/>
</dbReference>
<proteinExistence type="predicted"/>
<comment type="caution">
    <text evidence="1">The sequence shown here is derived from an EMBL/GenBank/DDBJ whole genome shotgun (WGS) entry which is preliminary data.</text>
</comment>
<dbReference type="RefSeq" id="WP_344816614.1">
    <property type="nucleotide sequence ID" value="NZ_BAABCS010000018.1"/>
</dbReference>